<accession>A0A139A7U4</accession>
<organism evidence="1 2">
    <name type="scientific">Gonapodya prolifera (strain JEL478)</name>
    <name type="common">Monoblepharis prolifera</name>
    <dbReference type="NCBI Taxonomy" id="1344416"/>
    <lineage>
        <taxon>Eukaryota</taxon>
        <taxon>Fungi</taxon>
        <taxon>Fungi incertae sedis</taxon>
        <taxon>Chytridiomycota</taxon>
        <taxon>Chytridiomycota incertae sedis</taxon>
        <taxon>Monoblepharidomycetes</taxon>
        <taxon>Monoblepharidales</taxon>
        <taxon>Gonapodyaceae</taxon>
        <taxon>Gonapodya</taxon>
    </lineage>
</organism>
<proteinExistence type="predicted"/>
<reference evidence="1 2" key="1">
    <citation type="journal article" date="2015" name="Genome Biol. Evol.">
        <title>Phylogenomic analyses indicate that early fungi evolved digesting cell walls of algal ancestors of land plants.</title>
        <authorList>
            <person name="Chang Y."/>
            <person name="Wang S."/>
            <person name="Sekimoto S."/>
            <person name="Aerts A.L."/>
            <person name="Choi C."/>
            <person name="Clum A."/>
            <person name="LaButti K.M."/>
            <person name="Lindquist E.A."/>
            <person name="Yee Ngan C."/>
            <person name="Ohm R.A."/>
            <person name="Salamov A.A."/>
            <person name="Grigoriev I.V."/>
            <person name="Spatafora J.W."/>
            <person name="Berbee M.L."/>
        </authorList>
    </citation>
    <scope>NUCLEOTIDE SEQUENCE [LARGE SCALE GENOMIC DNA]</scope>
    <source>
        <strain evidence="1 2">JEL478</strain>
    </source>
</reference>
<evidence type="ECO:0000313" key="2">
    <source>
        <dbReference type="Proteomes" id="UP000070544"/>
    </source>
</evidence>
<gene>
    <name evidence="1" type="ORF">M427DRAFT_59586</name>
</gene>
<dbReference type="Proteomes" id="UP000070544">
    <property type="component" value="Unassembled WGS sequence"/>
</dbReference>
<keyword evidence="2" id="KW-1185">Reference proteome</keyword>
<protein>
    <submittedName>
        <fullName evidence="1">Uncharacterized protein</fullName>
    </submittedName>
</protein>
<sequence length="452" mass="50665">MPTVPGAADVDALLQKYEQGFYIPFEKLIAPAARWSELLRGKKGAVPKDRPSFALYEAVALDLDLRVVVDFTRNPVETIENSERIVICGYVRAPLRVAELPEPDPPDGWNPTKLKAITGERYKKYQKNAKWISPTVPSALPVCIRLTEISTTRTDPIPATKMKVQIWFTAGEEAWLLVESAHRAAEKSFRDIEVAASLSAHIYFARLKLAKTHPDGIAPWDVVLVEAERLYLASRTEPETADPDSLLVKTQARSFRRFVAWDLENLGCFASNPQTVKNGVDVSKLGFLNALDDLTYNDFDLPLDAESLARRRDRRKRGLLTAQNVGRKDDPIPIVDTAPAPQVPSSVWTDAHLFRNPLEVEVEGSTRTPILVPQVALGTTWRCPVPDCSRSWLVNRQSTVLPTIFLVDQHIREHLPTLLNQWSHQRSKGDDEARAGISNSFSLVSYPCKYVL</sequence>
<dbReference type="EMBL" id="KQ965788">
    <property type="protein sequence ID" value="KXS12443.1"/>
    <property type="molecule type" value="Genomic_DNA"/>
</dbReference>
<evidence type="ECO:0000313" key="1">
    <source>
        <dbReference type="EMBL" id="KXS12443.1"/>
    </source>
</evidence>
<name>A0A139A7U4_GONPJ</name>
<dbReference type="AlphaFoldDB" id="A0A139A7U4"/>